<accession>A0A3P7N7F5</accession>
<dbReference type="EMBL" id="UYRV01121418">
    <property type="protein sequence ID" value="VDN32783.1"/>
    <property type="molecule type" value="Genomic_DNA"/>
</dbReference>
<keyword evidence="2" id="KW-1185">Reference proteome</keyword>
<reference evidence="1 2" key="1">
    <citation type="submission" date="2018-11" db="EMBL/GenBank/DDBJ databases">
        <authorList>
            <consortium name="Pathogen Informatics"/>
        </authorList>
    </citation>
    <scope>NUCLEOTIDE SEQUENCE [LARGE SCALE GENOMIC DNA]</scope>
</reference>
<organism evidence="1 2">
    <name type="scientific">Cylicostephanus goldi</name>
    <name type="common">Nematode worm</name>
    <dbReference type="NCBI Taxonomy" id="71465"/>
    <lineage>
        <taxon>Eukaryota</taxon>
        <taxon>Metazoa</taxon>
        <taxon>Ecdysozoa</taxon>
        <taxon>Nematoda</taxon>
        <taxon>Chromadorea</taxon>
        <taxon>Rhabditida</taxon>
        <taxon>Rhabditina</taxon>
        <taxon>Rhabditomorpha</taxon>
        <taxon>Strongyloidea</taxon>
        <taxon>Strongylidae</taxon>
        <taxon>Cylicostephanus</taxon>
    </lineage>
</organism>
<evidence type="ECO:0000313" key="1">
    <source>
        <dbReference type="EMBL" id="VDN32783.1"/>
    </source>
</evidence>
<name>A0A3P7N7F5_CYLGO</name>
<sequence length="81" mass="9186">MSATLVGGVVIDCRYTEIDDKSLRFIRGTPGNRYCSPRNHRFSAILFLFDVKSLTVKIGVHLTEKRLEKLQVKNVQSMISS</sequence>
<gene>
    <name evidence="1" type="ORF">CGOC_LOCUS12204</name>
</gene>
<evidence type="ECO:0000313" key="2">
    <source>
        <dbReference type="Proteomes" id="UP000271889"/>
    </source>
</evidence>
<dbReference type="AlphaFoldDB" id="A0A3P7N7F5"/>
<dbReference type="Proteomes" id="UP000271889">
    <property type="component" value="Unassembled WGS sequence"/>
</dbReference>
<proteinExistence type="predicted"/>
<protein>
    <submittedName>
        <fullName evidence="1">Uncharacterized protein</fullName>
    </submittedName>
</protein>